<comment type="caution">
    <text evidence="2">The sequence shown here is derived from an EMBL/GenBank/DDBJ whole genome shotgun (WGS) entry which is preliminary data.</text>
</comment>
<keyword evidence="3" id="KW-1185">Reference proteome</keyword>
<organism evidence="2 3">
    <name type="scientific">Polyplosphaeria fusca</name>
    <dbReference type="NCBI Taxonomy" id="682080"/>
    <lineage>
        <taxon>Eukaryota</taxon>
        <taxon>Fungi</taxon>
        <taxon>Dikarya</taxon>
        <taxon>Ascomycota</taxon>
        <taxon>Pezizomycotina</taxon>
        <taxon>Dothideomycetes</taxon>
        <taxon>Pleosporomycetidae</taxon>
        <taxon>Pleosporales</taxon>
        <taxon>Tetraplosphaeriaceae</taxon>
        <taxon>Polyplosphaeria</taxon>
    </lineage>
</organism>
<dbReference type="EMBL" id="ML996350">
    <property type="protein sequence ID" value="KAF2727161.1"/>
    <property type="molecule type" value="Genomic_DNA"/>
</dbReference>
<dbReference type="InterPro" id="IPR058773">
    <property type="entry name" value="SGL_GH162"/>
</dbReference>
<dbReference type="Gene3D" id="1.50.10.140">
    <property type="match status" value="1"/>
</dbReference>
<dbReference type="Proteomes" id="UP000799444">
    <property type="component" value="Unassembled WGS sequence"/>
</dbReference>
<proteinExistence type="predicted"/>
<sequence length="519" mass="58307">MKPRFAVLAALSGEAISAFSTCRFSPQFTRRQVLTSGDDFVWHMLYWEGRFHQNNVGYNTANGMTYDGTLLDPQTGLHNLSGLHPFSAASKESLHVMMLTHAISGDSLAARFFTPDQPKDATNFAYAILKRKLEAYLKFNETYPGFGGFLPWFLSNETELRPTWDWVNRVPALDNGELLWAVYGAVDALEKSRHVKCRKLAKAWQKWLDYTKITAAEVFYNGSGRVCAVTRLRNQSAEVGSSGQSYTCEAGNPGTLDDPYEGELFTWWLYLFSPQLTLADKENLWKVKQPQLVPTYWHSNTSLGNVTVQKGFWFSSHEQWKLLEMPYTDVPLVKRIFHNAERARTCNSNLNKTPGMYASVNNVTDSSGQIIGYISNAGIPGISFQQEQELDVVTPYSVFPTLLFNRSVGLAWWKNMVDGKGMQNPYGSTESERIDGSGISSFVSWDSKITTVVALLGGVTSFVREKMKKDGIYGEFLKLAGREYGRAFGDGLEGEDVEVCLPTTRVPDSGFRDDYESCR</sequence>
<dbReference type="Pfam" id="PF26157">
    <property type="entry name" value="SGL_GH162"/>
    <property type="match status" value="1"/>
</dbReference>
<dbReference type="AlphaFoldDB" id="A0A9P4QLN6"/>
<accession>A0A9P4QLN6</accession>
<evidence type="ECO:0000313" key="3">
    <source>
        <dbReference type="Proteomes" id="UP000799444"/>
    </source>
</evidence>
<feature type="domain" description="Endo-beta-1,2-glucanase SGL" evidence="1">
    <location>
        <begin position="64"/>
        <end position="519"/>
    </location>
</feature>
<dbReference type="CDD" id="cd24165">
    <property type="entry name" value="TfSGL-like"/>
    <property type="match status" value="1"/>
</dbReference>
<protein>
    <submittedName>
        <fullName evidence="2">GPI anchored protein</fullName>
    </submittedName>
</protein>
<name>A0A9P4QLN6_9PLEO</name>
<evidence type="ECO:0000313" key="2">
    <source>
        <dbReference type="EMBL" id="KAF2727161.1"/>
    </source>
</evidence>
<gene>
    <name evidence="2" type="ORF">EJ04DRAFT_146120</name>
</gene>
<evidence type="ECO:0000259" key="1">
    <source>
        <dbReference type="Pfam" id="PF26157"/>
    </source>
</evidence>
<dbReference type="OrthoDB" id="9981847at2759"/>
<reference evidence="2" key="1">
    <citation type="journal article" date="2020" name="Stud. Mycol.">
        <title>101 Dothideomycetes genomes: a test case for predicting lifestyles and emergence of pathogens.</title>
        <authorList>
            <person name="Haridas S."/>
            <person name="Albert R."/>
            <person name="Binder M."/>
            <person name="Bloem J."/>
            <person name="Labutti K."/>
            <person name="Salamov A."/>
            <person name="Andreopoulos B."/>
            <person name="Baker S."/>
            <person name="Barry K."/>
            <person name="Bills G."/>
            <person name="Bluhm B."/>
            <person name="Cannon C."/>
            <person name="Castanera R."/>
            <person name="Culley D."/>
            <person name="Daum C."/>
            <person name="Ezra D."/>
            <person name="Gonzalez J."/>
            <person name="Henrissat B."/>
            <person name="Kuo A."/>
            <person name="Liang C."/>
            <person name="Lipzen A."/>
            <person name="Lutzoni F."/>
            <person name="Magnuson J."/>
            <person name="Mondo S."/>
            <person name="Nolan M."/>
            <person name="Ohm R."/>
            <person name="Pangilinan J."/>
            <person name="Park H.-J."/>
            <person name="Ramirez L."/>
            <person name="Alfaro M."/>
            <person name="Sun H."/>
            <person name="Tritt A."/>
            <person name="Yoshinaga Y."/>
            <person name="Zwiers L.-H."/>
            <person name="Turgeon B."/>
            <person name="Goodwin S."/>
            <person name="Spatafora J."/>
            <person name="Crous P."/>
            <person name="Grigoriev I."/>
        </authorList>
    </citation>
    <scope>NUCLEOTIDE SEQUENCE</scope>
    <source>
        <strain evidence="2">CBS 125425</strain>
    </source>
</reference>